<proteinExistence type="predicted"/>
<protein>
    <submittedName>
        <fullName evidence="1">EthD domain-containing protein</fullName>
    </submittedName>
</protein>
<sequence>MMKTIYALWGVRDLLAADPAPRLAGAAAVQANIADAAVETAMLRISTFDAPVQAVVNVWWDGTPRPDAAQRALSAVAERVVGWHVEEATPIPPPVTAVRVRAPGLSNIAFLRKPDDLSQADWLDRWRNHHTAIAIETQATFGYVQNVVIGPATAGAPDIAGIVEELFPIEALTDPHAFYGSGGDAAELARRIERLMTSVATFGGDRNLDVVPTSRYRLR</sequence>
<evidence type="ECO:0000313" key="2">
    <source>
        <dbReference type="Proteomes" id="UP000540698"/>
    </source>
</evidence>
<keyword evidence="2" id="KW-1185">Reference proteome</keyword>
<accession>A0A7X6L6B2</accession>
<comment type="caution">
    <text evidence="1">The sequence shown here is derived from an EMBL/GenBank/DDBJ whole genome shotgun (WGS) entry which is preliminary data.</text>
</comment>
<gene>
    <name evidence="1" type="ORF">HGB38_20000</name>
</gene>
<dbReference type="GO" id="GO:0016491">
    <property type="term" value="F:oxidoreductase activity"/>
    <property type="evidence" value="ECO:0007669"/>
    <property type="project" value="InterPro"/>
</dbReference>
<dbReference type="Gene3D" id="3.30.70.100">
    <property type="match status" value="1"/>
</dbReference>
<dbReference type="EMBL" id="JAAXOS010000009">
    <property type="protein sequence ID" value="NKY28489.1"/>
    <property type="molecule type" value="Genomic_DNA"/>
</dbReference>
<dbReference type="SUPFAM" id="SSF54909">
    <property type="entry name" value="Dimeric alpha+beta barrel"/>
    <property type="match status" value="1"/>
</dbReference>
<name>A0A7X6L6B2_9NOCA</name>
<dbReference type="Proteomes" id="UP000540698">
    <property type="component" value="Unassembled WGS sequence"/>
</dbReference>
<dbReference type="AlphaFoldDB" id="A0A7X6L6B2"/>
<dbReference type="InterPro" id="IPR011008">
    <property type="entry name" value="Dimeric_a/b-barrel"/>
</dbReference>
<evidence type="ECO:0000313" key="1">
    <source>
        <dbReference type="EMBL" id="NKY28489.1"/>
    </source>
</evidence>
<organism evidence="1 2">
    <name type="scientific">Nocardia gamkensis</name>
    <dbReference type="NCBI Taxonomy" id="352869"/>
    <lineage>
        <taxon>Bacteria</taxon>
        <taxon>Bacillati</taxon>
        <taxon>Actinomycetota</taxon>
        <taxon>Actinomycetes</taxon>
        <taxon>Mycobacteriales</taxon>
        <taxon>Nocardiaceae</taxon>
        <taxon>Nocardia</taxon>
    </lineage>
</organism>
<reference evidence="1 2" key="1">
    <citation type="submission" date="2020-04" db="EMBL/GenBank/DDBJ databases">
        <title>MicrobeNet Type strains.</title>
        <authorList>
            <person name="Nicholson A.C."/>
        </authorList>
    </citation>
    <scope>NUCLEOTIDE SEQUENCE [LARGE SCALE GENOMIC DNA]</scope>
    <source>
        <strain evidence="1 2">DSM 44956</strain>
    </source>
</reference>